<reference evidence="14" key="1">
    <citation type="journal article" date="2020" name="Plant Biotechnol. J.">
        <title>The pomegranate (Punica granatum L.) draft genome dissects genetic divergence between soft- and hard-seeded cultivars.</title>
        <authorList>
            <person name="Luo X."/>
            <person name="Li H."/>
            <person name="Wu Z."/>
            <person name="Yao W."/>
            <person name="Zhao P."/>
            <person name="Cao D."/>
            <person name="Yu H."/>
            <person name="Li K."/>
            <person name="Poudel K."/>
            <person name="Zhao D."/>
            <person name="Zhang F."/>
            <person name="Xia X."/>
            <person name="Chen L."/>
            <person name="Wang Q."/>
            <person name="Jing D."/>
            <person name="Cao S."/>
        </authorList>
    </citation>
    <scope>NUCLEOTIDE SEQUENCE [LARGE SCALE GENOMIC DNA]</scope>
    <source>
        <strain evidence="14">cv. Tunisia</strain>
    </source>
</reference>
<keyword evidence="8 12" id="KW-1133">Transmembrane helix</keyword>
<dbReference type="Pfam" id="PF13639">
    <property type="entry name" value="zf-RING_2"/>
    <property type="match status" value="1"/>
</dbReference>
<keyword evidence="7" id="KW-0862">Zinc</keyword>
<comment type="subcellular location">
    <subcellularLocation>
        <location evidence="2">Membrane</location>
    </subcellularLocation>
</comment>
<sequence>MKMLFSVFLALFLPFAGMTVVIVIYLCLFWYSATNSHLPAMPVHMEKKAGVKGLSAEQLSSLPKVAGRDLAPGRAECAVCLDDIEAEQPARLVPGCNHSFHVECADTWLSKHPVCPVCRAVLRPEFFVCVDQSPS</sequence>
<feature type="transmembrane region" description="Helical" evidence="12">
    <location>
        <begin position="7"/>
        <end position="31"/>
    </location>
</feature>
<evidence type="ECO:0000313" key="15">
    <source>
        <dbReference type="RefSeq" id="XP_031406199.1"/>
    </source>
</evidence>
<dbReference type="SMART" id="SM00184">
    <property type="entry name" value="RING"/>
    <property type="match status" value="1"/>
</dbReference>
<name>A0A6P8EIC9_PUNGR</name>
<dbReference type="GO" id="GO:0061630">
    <property type="term" value="F:ubiquitin protein ligase activity"/>
    <property type="evidence" value="ECO:0007669"/>
    <property type="project" value="UniProtKB-EC"/>
</dbReference>
<evidence type="ECO:0000256" key="12">
    <source>
        <dbReference type="SAM" id="Phobius"/>
    </source>
</evidence>
<dbReference type="InterPro" id="IPR001841">
    <property type="entry name" value="Znf_RING"/>
</dbReference>
<evidence type="ECO:0000256" key="4">
    <source>
        <dbReference type="ARBA" id="ARBA00022692"/>
    </source>
</evidence>
<accession>A0A6P8EIC9</accession>
<dbReference type="RefSeq" id="XP_031406199.1">
    <property type="nucleotide sequence ID" value="XM_031550339.1"/>
</dbReference>
<dbReference type="AlphaFoldDB" id="A0A6P8EIC9"/>
<keyword evidence="5" id="KW-0479">Metal-binding</keyword>
<evidence type="ECO:0000256" key="6">
    <source>
        <dbReference type="ARBA" id="ARBA00022771"/>
    </source>
</evidence>
<evidence type="ECO:0000256" key="11">
    <source>
        <dbReference type="PROSITE-ProRule" id="PRU00175"/>
    </source>
</evidence>
<reference evidence="15" key="2">
    <citation type="submission" date="2025-08" db="UniProtKB">
        <authorList>
            <consortium name="RefSeq"/>
        </authorList>
    </citation>
    <scope>IDENTIFICATION</scope>
    <source>
        <tissue evidence="15">Leaf</tissue>
    </source>
</reference>
<evidence type="ECO:0000256" key="3">
    <source>
        <dbReference type="ARBA" id="ARBA00012483"/>
    </source>
</evidence>
<proteinExistence type="inferred from homology"/>
<keyword evidence="9 12" id="KW-0472">Membrane</keyword>
<dbReference type="Proteomes" id="UP000515151">
    <property type="component" value="Chromosome 7"/>
</dbReference>
<protein>
    <recommendedName>
        <fullName evidence="3">RING-type E3 ubiquitin transferase</fullName>
        <ecNumber evidence="3">2.3.2.27</ecNumber>
    </recommendedName>
</protein>
<evidence type="ECO:0000256" key="5">
    <source>
        <dbReference type="ARBA" id="ARBA00022723"/>
    </source>
</evidence>
<dbReference type="EC" id="2.3.2.27" evidence="3"/>
<keyword evidence="4 12" id="KW-0812">Transmembrane</keyword>
<dbReference type="GO" id="GO:0008270">
    <property type="term" value="F:zinc ion binding"/>
    <property type="evidence" value="ECO:0007669"/>
    <property type="project" value="UniProtKB-KW"/>
</dbReference>
<dbReference type="PANTHER" id="PTHR46539">
    <property type="entry name" value="E3 UBIQUITIN-PROTEIN LIGASE ATL42"/>
    <property type="match status" value="1"/>
</dbReference>
<dbReference type="OrthoDB" id="8062037at2759"/>
<evidence type="ECO:0000259" key="13">
    <source>
        <dbReference type="PROSITE" id="PS50089"/>
    </source>
</evidence>
<dbReference type="Gene3D" id="3.30.40.10">
    <property type="entry name" value="Zinc/RING finger domain, C3HC4 (zinc finger)"/>
    <property type="match status" value="1"/>
</dbReference>
<keyword evidence="6 11" id="KW-0863">Zinc-finger</keyword>
<dbReference type="GeneID" id="116214859"/>
<gene>
    <name evidence="15" type="primary">LOC116214859</name>
</gene>
<comment type="similarity">
    <text evidence="10">Belongs to the RING-type zinc finger family. ATL subfamily.</text>
</comment>
<comment type="catalytic activity">
    <reaction evidence="1">
        <text>S-ubiquitinyl-[E2 ubiquitin-conjugating enzyme]-L-cysteine + [acceptor protein]-L-lysine = [E2 ubiquitin-conjugating enzyme]-L-cysteine + N(6)-ubiquitinyl-[acceptor protein]-L-lysine.</text>
        <dbReference type="EC" id="2.3.2.27"/>
    </reaction>
</comment>
<evidence type="ECO:0000256" key="10">
    <source>
        <dbReference type="ARBA" id="ARBA00024209"/>
    </source>
</evidence>
<evidence type="ECO:0000256" key="2">
    <source>
        <dbReference type="ARBA" id="ARBA00004370"/>
    </source>
</evidence>
<organism evidence="14 15">
    <name type="scientific">Punica granatum</name>
    <name type="common">Pomegranate</name>
    <dbReference type="NCBI Taxonomy" id="22663"/>
    <lineage>
        <taxon>Eukaryota</taxon>
        <taxon>Viridiplantae</taxon>
        <taxon>Streptophyta</taxon>
        <taxon>Embryophyta</taxon>
        <taxon>Tracheophyta</taxon>
        <taxon>Spermatophyta</taxon>
        <taxon>Magnoliopsida</taxon>
        <taxon>eudicotyledons</taxon>
        <taxon>Gunneridae</taxon>
        <taxon>Pentapetalae</taxon>
        <taxon>rosids</taxon>
        <taxon>malvids</taxon>
        <taxon>Myrtales</taxon>
        <taxon>Lythraceae</taxon>
        <taxon>Punica</taxon>
    </lineage>
</organism>
<evidence type="ECO:0000313" key="14">
    <source>
        <dbReference type="Proteomes" id="UP000515151"/>
    </source>
</evidence>
<keyword evidence="14" id="KW-1185">Reference proteome</keyword>
<dbReference type="SUPFAM" id="SSF57850">
    <property type="entry name" value="RING/U-box"/>
    <property type="match status" value="1"/>
</dbReference>
<evidence type="ECO:0000256" key="7">
    <source>
        <dbReference type="ARBA" id="ARBA00022833"/>
    </source>
</evidence>
<dbReference type="InterPro" id="IPR013083">
    <property type="entry name" value="Znf_RING/FYVE/PHD"/>
</dbReference>
<evidence type="ECO:0000256" key="9">
    <source>
        <dbReference type="ARBA" id="ARBA00023136"/>
    </source>
</evidence>
<evidence type="ECO:0000256" key="1">
    <source>
        <dbReference type="ARBA" id="ARBA00000900"/>
    </source>
</evidence>
<dbReference type="PANTHER" id="PTHR46539:SF2">
    <property type="entry name" value="RING-H2 FINGER PROTEIN ATL43"/>
    <property type="match status" value="1"/>
</dbReference>
<feature type="domain" description="RING-type" evidence="13">
    <location>
        <begin position="77"/>
        <end position="119"/>
    </location>
</feature>
<dbReference type="PROSITE" id="PS50089">
    <property type="entry name" value="ZF_RING_2"/>
    <property type="match status" value="1"/>
</dbReference>
<evidence type="ECO:0000256" key="8">
    <source>
        <dbReference type="ARBA" id="ARBA00022989"/>
    </source>
</evidence>
<dbReference type="GO" id="GO:0016020">
    <property type="term" value="C:membrane"/>
    <property type="evidence" value="ECO:0007669"/>
    <property type="project" value="UniProtKB-SubCell"/>
</dbReference>